<dbReference type="OrthoDB" id="893988at2"/>
<keyword evidence="2" id="KW-1185">Reference proteome</keyword>
<protein>
    <recommendedName>
        <fullName evidence="3">HTH cro/C1-type domain-containing protein</fullName>
    </recommendedName>
</protein>
<comment type="caution">
    <text evidence="1">The sequence shown here is derived from an EMBL/GenBank/DDBJ whole genome shotgun (WGS) entry which is preliminary data.</text>
</comment>
<dbReference type="Gene3D" id="1.10.260.40">
    <property type="entry name" value="lambda repressor-like DNA-binding domains"/>
    <property type="match status" value="1"/>
</dbReference>
<dbReference type="Proteomes" id="UP000321532">
    <property type="component" value="Unassembled WGS sequence"/>
</dbReference>
<dbReference type="AlphaFoldDB" id="A0A512B135"/>
<evidence type="ECO:0000313" key="1">
    <source>
        <dbReference type="EMBL" id="GEO05507.1"/>
    </source>
</evidence>
<proteinExistence type="predicted"/>
<dbReference type="GO" id="GO:0003677">
    <property type="term" value="F:DNA binding"/>
    <property type="evidence" value="ECO:0007669"/>
    <property type="project" value="InterPro"/>
</dbReference>
<dbReference type="EMBL" id="BJYS01000024">
    <property type="protein sequence ID" value="GEO05507.1"/>
    <property type="molecule type" value="Genomic_DNA"/>
</dbReference>
<dbReference type="RefSeq" id="WP_146899635.1">
    <property type="nucleotide sequence ID" value="NZ_BJYS01000024.1"/>
</dbReference>
<reference evidence="1 2" key="1">
    <citation type="submission" date="2019-07" db="EMBL/GenBank/DDBJ databases">
        <title>Whole genome shotgun sequence of Adhaeribacter aerolatus NBRC 106133.</title>
        <authorList>
            <person name="Hosoyama A."/>
            <person name="Uohara A."/>
            <person name="Ohji S."/>
            <person name="Ichikawa N."/>
        </authorList>
    </citation>
    <scope>NUCLEOTIDE SEQUENCE [LARGE SCALE GENOMIC DNA]</scope>
    <source>
        <strain evidence="1 2">NBRC 106133</strain>
    </source>
</reference>
<accession>A0A512B135</accession>
<name>A0A512B135_9BACT</name>
<dbReference type="InterPro" id="IPR010982">
    <property type="entry name" value="Lambda_DNA-bd_dom_sf"/>
</dbReference>
<evidence type="ECO:0000313" key="2">
    <source>
        <dbReference type="Proteomes" id="UP000321532"/>
    </source>
</evidence>
<evidence type="ECO:0008006" key="3">
    <source>
        <dbReference type="Google" id="ProtNLM"/>
    </source>
</evidence>
<sequence length="120" mass="14038">MENKVEELEDSQEKNKVVPMDTTEFQVIVGKRLLEVRTSIRPKLSQMKLAEDTNLNQGIIHRMESAGRGTIDNFLVLLNYYLKKDFNLNYILAEDNSMFAPKLRLQDKIDNIDNYFELPE</sequence>
<organism evidence="1 2">
    <name type="scientific">Adhaeribacter aerolatus</name>
    <dbReference type="NCBI Taxonomy" id="670289"/>
    <lineage>
        <taxon>Bacteria</taxon>
        <taxon>Pseudomonadati</taxon>
        <taxon>Bacteroidota</taxon>
        <taxon>Cytophagia</taxon>
        <taxon>Cytophagales</taxon>
        <taxon>Hymenobacteraceae</taxon>
        <taxon>Adhaeribacter</taxon>
    </lineage>
</organism>
<gene>
    <name evidence="1" type="ORF">AAE02nite_31710</name>
</gene>